<comment type="subcellular location">
    <subcellularLocation>
        <location evidence="1">Nucleus</location>
    </subcellularLocation>
</comment>
<dbReference type="OrthoDB" id="6249959at2759"/>
<evidence type="ECO:0000256" key="1">
    <source>
        <dbReference type="ARBA" id="ARBA00004123"/>
    </source>
</evidence>
<dbReference type="Gene3D" id="3.30.160.60">
    <property type="entry name" value="Classic Zinc Finger"/>
    <property type="match status" value="4"/>
</dbReference>
<dbReference type="PROSITE" id="PS00028">
    <property type="entry name" value="ZINC_FINGER_C2H2_1"/>
    <property type="match status" value="4"/>
</dbReference>
<feature type="region of interest" description="Disordered" evidence="12">
    <location>
        <begin position="360"/>
        <end position="390"/>
    </location>
</feature>
<keyword evidence="13" id="KW-1133">Transmembrane helix</keyword>
<evidence type="ECO:0000256" key="4">
    <source>
        <dbReference type="ARBA" id="ARBA00022771"/>
    </source>
</evidence>
<feature type="domain" description="C2H2-type" evidence="14">
    <location>
        <begin position="901"/>
        <end position="928"/>
    </location>
</feature>
<dbReference type="PANTHER" id="PTHR23233:SF84">
    <property type="entry name" value="FI23031P1"/>
    <property type="match status" value="1"/>
</dbReference>
<evidence type="ECO:0000256" key="2">
    <source>
        <dbReference type="ARBA" id="ARBA00022723"/>
    </source>
</evidence>
<feature type="compositionally biased region" description="Polar residues" evidence="12">
    <location>
        <begin position="64"/>
        <end position="78"/>
    </location>
</feature>
<keyword evidence="8" id="KW-0804">Transcription</keyword>
<dbReference type="PROSITE" id="PS50157">
    <property type="entry name" value="ZINC_FINGER_C2H2_2"/>
    <property type="match status" value="3"/>
</dbReference>
<dbReference type="Proteomes" id="UP000728185">
    <property type="component" value="Unassembled WGS sequence"/>
</dbReference>
<evidence type="ECO:0000259" key="14">
    <source>
        <dbReference type="PROSITE" id="PS50157"/>
    </source>
</evidence>
<keyword evidence="13" id="KW-0812">Transmembrane</keyword>
<feature type="region of interest" description="Disordered" evidence="12">
    <location>
        <begin position="285"/>
        <end position="314"/>
    </location>
</feature>
<dbReference type="GO" id="GO:0008270">
    <property type="term" value="F:zinc ion binding"/>
    <property type="evidence" value="ECO:0007669"/>
    <property type="project" value="UniProtKB-KW"/>
</dbReference>
<organism evidence="15 16">
    <name type="scientific">Fasciolopsis buskii</name>
    <dbReference type="NCBI Taxonomy" id="27845"/>
    <lineage>
        <taxon>Eukaryota</taxon>
        <taxon>Metazoa</taxon>
        <taxon>Spiralia</taxon>
        <taxon>Lophotrochozoa</taxon>
        <taxon>Platyhelminthes</taxon>
        <taxon>Trematoda</taxon>
        <taxon>Digenea</taxon>
        <taxon>Plagiorchiida</taxon>
        <taxon>Echinostomata</taxon>
        <taxon>Echinostomatoidea</taxon>
        <taxon>Fasciolidae</taxon>
        <taxon>Fasciolopsis</taxon>
    </lineage>
</organism>
<dbReference type="FunFam" id="3.30.160.60:FF:000325">
    <property type="entry name" value="ZFP90 zinc finger protein"/>
    <property type="match status" value="1"/>
</dbReference>
<name>A0A8E0VFQ6_9TREM</name>
<evidence type="ECO:0000256" key="8">
    <source>
        <dbReference type="ARBA" id="ARBA00023163"/>
    </source>
</evidence>
<dbReference type="GO" id="GO:0000978">
    <property type="term" value="F:RNA polymerase II cis-regulatory region sequence-specific DNA binding"/>
    <property type="evidence" value="ECO:0007669"/>
    <property type="project" value="TreeGrafter"/>
</dbReference>
<evidence type="ECO:0000256" key="12">
    <source>
        <dbReference type="SAM" id="MobiDB-lite"/>
    </source>
</evidence>
<dbReference type="SMART" id="SM00355">
    <property type="entry name" value="ZnF_C2H2"/>
    <property type="match status" value="4"/>
</dbReference>
<dbReference type="InterPro" id="IPR051565">
    <property type="entry name" value="Sal_C2H2-zinc-finger"/>
</dbReference>
<dbReference type="InterPro" id="IPR013087">
    <property type="entry name" value="Znf_C2H2_type"/>
</dbReference>
<keyword evidence="13" id="KW-0472">Membrane</keyword>
<evidence type="ECO:0000256" key="6">
    <source>
        <dbReference type="ARBA" id="ARBA00023015"/>
    </source>
</evidence>
<keyword evidence="3" id="KW-0677">Repeat</keyword>
<feature type="region of interest" description="Disordered" evidence="12">
    <location>
        <begin position="639"/>
        <end position="659"/>
    </location>
</feature>
<feature type="domain" description="C2H2-type" evidence="14">
    <location>
        <begin position="107"/>
        <end position="134"/>
    </location>
</feature>
<dbReference type="EMBL" id="LUCM01010445">
    <property type="protein sequence ID" value="KAA0185451.1"/>
    <property type="molecule type" value="Genomic_DNA"/>
</dbReference>
<protein>
    <submittedName>
        <fullName evidence="15">Zinc finger and BTB domain-containing protein 38</fullName>
    </submittedName>
</protein>
<keyword evidence="7" id="KW-0238">DNA-binding</keyword>
<dbReference type="AlphaFoldDB" id="A0A8E0VFQ6"/>
<evidence type="ECO:0000256" key="5">
    <source>
        <dbReference type="ARBA" id="ARBA00022833"/>
    </source>
</evidence>
<keyword evidence="16" id="KW-1185">Reference proteome</keyword>
<keyword evidence="6" id="KW-0805">Transcription regulation</keyword>
<comment type="similarity">
    <text evidence="10">Belongs to the sal C2H2-type zinc-finger protein family.</text>
</comment>
<keyword evidence="9" id="KW-0539">Nucleus</keyword>
<evidence type="ECO:0000256" key="7">
    <source>
        <dbReference type="ARBA" id="ARBA00023125"/>
    </source>
</evidence>
<feature type="region of interest" description="Disordered" evidence="12">
    <location>
        <begin position="229"/>
        <end position="249"/>
    </location>
</feature>
<feature type="compositionally biased region" description="Pro residues" evidence="12">
    <location>
        <begin position="644"/>
        <end position="659"/>
    </location>
</feature>
<dbReference type="SUPFAM" id="SSF57667">
    <property type="entry name" value="beta-beta-alpha zinc fingers"/>
    <property type="match status" value="3"/>
</dbReference>
<keyword evidence="2" id="KW-0479">Metal-binding</keyword>
<dbReference type="PANTHER" id="PTHR23233">
    <property type="entry name" value="SAL-LIKE PROTEIN"/>
    <property type="match status" value="1"/>
</dbReference>
<feature type="compositionally biased region" description="Low complexity" evidence="12">
    <location>
        <begin position="1"/>
        <end position="10"/>
    </location>
</feature>
<dbReference type="InterPro" id="IPR036236">
    <property type="entry name" value="Znf_C2H2_sf"/>
</dbReference>
<feature type="transmembrane region" description="Helical" evidence="13">
    <location>
        <begin position="153"/>
        <end position="176"/>
    </location>
</feature>
<gene>
    <name evidence="15" type="ORF">FBUS_03422</name>
</gene>
<accession>A0A8E0VFQ6</accession>
<evidence type="ECO:0000256" key="9">
    <source>
        <dbReference type="ARBA" id="ARBA00023242"/>
    </source>
</evidence>
<feature type="domain" description="C2H2-type" evidence="14">
    <location>
        <begin position="214"/>
        <end position="242"/>
    </location>
</feature>
<feature type="compositionally biased region" description="Low complexity" evidence="12">
    <location>
        <begin position="859"/>
        <end position="875"/>
    </location>
</feature>
<evidence type="ECO:0000313" key="16">
    <source>
        <dbReference type="Proteomes" id="UP000728185"/>
    </source>
</evidence>
<evidence type="ECO:0000256" key="11">
    <source>
        <dbReference type="PROSITE-ProRule" id="PRU00042"/>
    </source>
</evidence>
<proteinExistence type="inferred from homology"/>
<feature type="compositionally biased region" description="Acidic residues" evidence="12">
    <location>
        <begin position="11"/>
        <end position="31"/>
    </location>
</feature>
<feature type="region of interest" description="Disordered" evidence="12">
    <location>
        <begin position="859"/>
        <end position="898"/>
    </location>
</feature>
<evidence type="ECO:0000256" key="10">
    <source>
        <dbReference type="ARBA" id="ARBA00038474"/>
    </source>
</evidence>
<comment type="caution">
    <text evidence="15">The sequence shown here is derived from an EMBL/GenBank/DDBJ whole genome shotgun (WGS) entry which is preliminary data.</text>
</comment>
<evidence type="ECO:0000313" key="15">
    <source>
        <dbReference type="EMBL" id="KAA0185451.1"/>
    </source>
</evidence>
<feature type="compositionally biased region" description="Basic and acidic residues" evidence="12">
    <location>
        <begin position="230"/>
        <end position="243"/>
    </location>
</feature>
<evidence type="ECO:0000256" key="13">
    <source>
        <dbReference type="SAM" id="Phobius"/>
    </source>
</evidence>
<evidence type="ECO:0000256" key="3">
    <source>
        <dbReference type="ARBA" id="ARBA00022737"/>
    </source>
</evidence>
<feature type="region of interest" description="Disordered" evidence="12">
    <location>
        <begin position="1"/>
        <end position="99"/>
    </location>
</feature>
<feature type="compositionally biased region" description="Polar residues" evidence="12">
    <location>
        <begin position="365"/>
        <end position="390"/>
    </location>
</feature>
<keyword evidence="5" id="KW-0862">Zinc</keyword>
<dbReference type="GO" id="GO:0000981">
    <property type="term" value="F:DNA-binding transcription factor activity, RNA polymerase II-specific"/>
    <property type="evidence" value="ECO:0007669"/>
    <property type="project" value="TreeGrafter"/>
</dbReference>
<dbReference type="GO" id="GO:0005634">
    <property type="term" value="C:nucleus"/>
    <property type="evidence" value="ECO:0007669"/>
    <property type="project" value="UniProtKB-SubCell"/>
</dbReference>
<feature type="compositionally biased region" description="Polar residues" evidence="12">
    <location>
        <begin position="889"/>
        <end position="898"/>
    </location>
</feature>
<keyword evidence="4 11" id="KW-0863">Zinc-finger</keyword>
<reference evidence="15" key="1">
    <citation type="submission" date="2019-05" db="EMBL/GenBank/DDBJ databases">
        <title>Annotation for the trematode Fasciolopsis buski.</title>
        <authorList>
            <person name="Choi Y.-J."/>
        </authorList>
    </citation>
    <scope>NUCLEOTIDE SEQUENCE</scope>
    <source>
        <strain evidence="15">HT</strain>
        <tissue evidence="15">Whole worm</tissue>
    </source>
</reference>
<dbReference type="FunFam" id="3.30.160.60:FF:000446">
    <property type="entry name" value="Zinc finger protein"/>
    <property type="match status" value="1"/>
</dbReference>
<sequence>MNPTTTTGYGVEDEDGEDDGNDDVDYEDPIADDTTGCAQTKVSEHRTLANSTESGRSPIRKHPTNYSSLTQQPTSGGIAQQRKRDSESRTSSTASSGKSEDKRIRKFVCRYCHKAFSLMNVLKVHERIHTGEKPYICEICDKAFNQSGKYGHFCLLSWFLLWSLRLMFYMVVPLVFGSLLPEIHRLHFIPPFILGSLNRHKNTHMKRSNDNRSYSCHYCPRQFLHSSQLQEHETSEHNNEPSVRKPNLIESTRSAYEAGGKELRSSNTGDHSVISDLSGTVKLSNSATLPTAQPPPPRSPQSVPLSSSHLADSTGNCSVTPLRTLAAGLSLLHRAFISPDFGSKTHADRGLNKSIESSDIRLNGIPSTPTTTNSVGTNSDQLNPTGVTSNTGIISNGTSLDSFGLGTNQCDLCLAKYATRTELEHHMRQHFTQCFGFPLTANFPNISGDSAPDLSQTLNPMGLKPNGDFHCKPISAASKIPESTNTNTSGYDKLSNLPDLLDPSNPVPLTMAQNTTTAAPPSTLFQGAASAAALTALGQIMLAHQSTNGPSIGQSGLGQNTPAGLLAATAALTNPELLLFSDPSVLPPPSGGSAGPFAQLLLKAMNSMNPHQAASLVAGATAAAAAAAAAATATVTSASMSQHPPLPVPTTAPTTSPLPPPLPPPVQTHPSNFPHHNPLFPLLHNAMDNAFDLESTQGLNLALKTPLRLMNNNNQTAKFVTTPNSKTTATPSATATMTTGIRTQSPEKMPPRMSNNNHNNNNNDRVSFPLIPNTLFPMNFSWFENPLIPDGLCKSVATGPPSASLFDLSVPSTVTGLTSTDSRKSLLASPPVCSPGLGDLVSDAKQSANLAVYGFEPDGFSDPDGSSSTGSMPGGLAMPGKLHAAGTEHSPNSMNSNPRTRQCDLCNKAFNCSSALRIHYRKHSGELYNLMCIRDWTKNHISFTNIFSCSIGAVPALV</sequence>